<dbReference type="InterPro" id="IPR005502">
    <property type="entry name" value="Ribosyl_crysJ1"/>
</dbReference>
<feature type="binding site" evidence="4">
    <location>
        <position position="750"/>
    </location>
    <ligand>
        <name>Mg(2+)</name>
        <dbReference type="ChEBI" id="CHEBI:18420"/>
        <label>1</label>
    </ligand>
</feature>
<feature type="binding site" evidence="4">
    <location>
        <position position="749"/>
    </location>
    <ligand>
        <name>Mg(2+)</name>
        <dbReference type="ChEBI" id="CHEBI:18420"/>
        <label>1</label>
    </ligand>
</feature>
<evidence type="ECO:0000256" key="3">
    <source>
        <dbReference type="ARBA" id="ARBA00023163"/>
    </source>
</evidence>
<dbReference type="PANTHER" id="PTHR30146:SF109">
    <property type="entry name" value="HTH-TYPE TRANSCRIPTIONAL REGULATOR GALS"/>
    <property type="match status" value="1"/>
</dbReference>
<dbReference type="EMBL" id="LT629772">
    <property type="protein sequence ID" value="SDS93547.1"/>
    <property type="molecule type" value="Genomic_DNA"/>
</dbReference>
<evidence type="ECO:0000256" key="2">
    <source>
        <dbReference type="ARBA" id="ARBA00023125"/>
    </source>
</evidence>
<proteinExistence type="predicted"/>
<comment type="cofactor">
    <cofactor evidence="4">
        <name>Mg(2+)</name>
        <dbReference type="ChEBI" id="CHEBI:18420"/>
    </cofactor>
    <text evidence="4">Binds 2 magnesium ions per subunit.</text>
</comment>
<dbReference type="RefSeq" id="WP_091526814.1">
    <property type="nucleotide sequence ID" value="NZ_LT629772.1"/>
</dbReference>
<dbReference type="SMART" id="SM00354">
    <property type="entry name" value="HTH_LACI"/>
    <property type="match status" value="1"/>
</dbReference>
<dbReference type="Gene3D" id="3.40.50.2300">
    <property type="match status" value="2"/>
</dbReference>
<feature type="region of interest" description="Disordered" evidence="5">
    <location>
        <begin position="339"/>
        <end position="378"/>
    </location>
</feature>
<evidence type="ECO:0000313" key="8">
    <source>
        <dbReference type="Proteomes" id="UP000199103"/>
    </source>
</evidence>
<dbReference type="Pfam" id="PF00356">
    <property type="entry name" value="LacI"/>
    <property type="match status" value="1"/>
</dbReference>
<feature type="domain" description="HTH lacI-type" evidence="6">
    <location>
        <begin position="11"/>
        <end position="66"/>
    </location>
</feature>
<organism evidence="7 8">
    <name type="scientific">Microlunatus soli</name>
    <dbReference type="NCBI Taxonomy" id="630515"/>
    <lineage>
        <taxon>Bacteria</taxon>
        <taxon>Bacillati</taxon>
        <taxon>Actinomycetota</taxon>
        <taxon>Actinomycetes</taxon>
        <taxon>Propionibacteriales</taxon>
        <taxon>Propionibacteriaceae</taxon>
        <taxon>Microlunatus</taxon>
    </lineage>
</organism>
<feature type="binding site" evidence="4">
    <location>
        <position position="747"/>
    </location>
    <ligand>
        <name>Mg(2+)</name>
        <dbReference type="ChEBI" id="CHEBI:18420"/>
        <label>1</label>
    </ligand>
</feature>
<dbReference type="PROSITE" id="PS50932">
    <property type="entry name" value="HTH_LACI_2"/>
    <property type="match status" value="1"/>
</dbReference>
<dbReference type="Pfam" id="PF00532">
    <property type="entry name" value="Peripla_BP_1"/>
    <property type="match status" value="1"/>
</dbReference>
<evidence type="ECO:0000256" key="1">
    <source>
        <dbReference type="ARBA" id="ARBA00023015"/>
    </source>
</evidence>
<keyword evidence="1" id="KW-0805">Transcription regulation</keyword>
<evidence type="ECO:0000313" key="7">
    <source>
        <dbReference type="EMBL" id="SDS93547.1"/>
    </source>
</evidence>
<dbReference type="InterPro" id="IPR036705">
    <property type="entry name" value="Ribosyl_crysJ1_sf"/>
</dbReference>
<sequence length="805" mass="88198">MHEPQDLRRRATRADVARAAGTSTAVVSYVINNGPRPVAPETRQRVLQAIEQTGYRRDPIAGALATGKTRTLGLVVPDIENPFYAALAKQLETTALANDHTLLLANSGESADREAHLVTKLVERRVDGVIIAPVGASVEPVLEAAGGVPIVVLDRRATDPRIGEVTTDTRLMAMLATQHLVEHGRTRHAIITGRRELPTAADRVAGWTLALQAAELAVREAAISWAAFSKDGGYRAASSLLDGDVDFDALFTGSEQQAIGALRALQERGVAVPAEVSIASVDGTDASAFTYPALSSIRQPFEQIAANAIERVLDPASARTVTIDSYEFVRRESCGCYPLRAPNRPTPDRPPSDRRSRATSAPIQTRTREKGETVSEDATTRDSILNELDQLEQTGYDVAELRTTSDAAHLASATWDSFADEVRKLPQSNFGYNEPSDLRQIEEQLDADLTASYQVADDLSDRLIAAWRGRVCGNMLGKPVEYGVYWTRSRIKEYLQAADAYPLSDYIPAPEGLRDRFELREDNWRATTRGNVDGSARDDDVDYTVLGLHILEEYGTDFTSADVATEWLTRLPFHQTYTAERAAYRNLVEERGVDEAAVYRNPYREWIGALIRGDVFGYVTPGDPTAALRLAYKDAYLSHRANGIYGEQWAAVLLSLALSSDDIGEVFTRSLDYVPRASRLHEAITRPHRIWKRGGSWEDAVEDADHAWSGYHWVHTVNNAAIIAAALLWGEGDFSRSIGLTVQGGKDTDSNGATVGSILGALNGTAGIPSHWTEPIHDHVRSAVFGFENTSIPDLARRTEAVMTR</sequence>
<dbReference type="STRING" id="630515.SAMN04489812_3543"/>
<dbReference type="GO" id="GO:0003700">
    <property type="term" value="F:DNA-binding transcription factor activity"/>
    <property type="evidence" value="ECO:0007669"/>
    <property type="project" value="TreeGrafter"/>
</dbReference>
<evidence type="ECO:0000259" key="6">
    <source>
        <dbReference type="PROSITE" id="PS50932"/>
    </source>
</evidence>
<keyword evidence="3" id="KW-0804">Transcription</keyword>
<dbReference type="SUPFAM" id="SSF53822">
    <property type="entry name" value="Periplasmic binding protein-like I"/>
    <property type="match status" value="1"/>
</dbReference>
<dbReference type="OrthoDB" id="9814159at2"/>
<dbReference type="Gene3D" id="1.10.260.40">
    <property type="entry name" value="lambda repressor-like DNA-binding domains"/>
    <property type="match status" value="1"/>
</dbReference>
<feature type="compositionally biased region" description="Basic and acidic residues" evidence="5">
    <location>
        <begin position="346"/>
        <end position="356"/>
    </location>
</feature>
<dbReference type="PANTHER" id="PTHR30146">
    <property type="entry name" value="LACI-RELATED TRANSCRIPTIONAL REPRESSOR"/>
    <property type="match status" value="1"/>
</dbReference>
<name>A0A1H1W8J8_9ACTN</name>
<dbReference type="CDD" id="cd01392">
    <property type="entry name" value="HTH_LacI"/>
    <property type="match status" value="1"/>
</dbReference>
<dbReference type="InterPro" id="IPR010982">
    <property type="entry name" value="Lambda_DNA-bd_dom_sf"/>
</dbReference>
<dbReference type="SUPFAM" id="SSF47413">
    <property type="entry name" value="lambda repressor-like DNA-binding domains"/>
    <property type="match status" value="1"/>
</dbReference>
<keyword evidence="4" id="KW-0460">Magnesium</keyword>
<dbReference type="GO" id="GO:0046872">
    <property type="term" value="F:metal ion binding"/>
    <property type="evidence" value="ECO:0007669"/>
    <property type="project" value="UniProtKB-KW"/>
</dbReference>
<keyword evidence="4" id="KW-0479">Metal-binding</keyword>
<dbReference type="Pfam" id="PF03747">
    <property type="entry name" value="ADP_ribosyl_GH"/>
    <property type="match status" value="1"/>
</dbReference>
<gene>
    <name evidence="7" type="ORF">SAMN04489812_3543</name>
</gene>
<dbReference type="InterPro" id="IPR028082">
    <property type="entry name" value="Peripla_BP_I"/>
</dbReference>
<keyword evidence="2 7" id="KW-0238">DNA-binding</keyword>
<dbReference type="InterPro" id="IPR001761">
    <property type="entry name" value="Peripla_BP/Lac1_sug-bd_dom"/>
</dbReference>
<keyword evidence="8" id="KW-1185">Reference proteome</keyword>
<protein>
    <submittedName>
        <fullName evidence="7">DNA-binding transcriptional regulator, LacI/PurR family</fullName>
    </submittedName>
</protein>
<dbReference type="GO" id="GO:0000976">
    <property type="term" value="F:transcription cis-regulatory region binding"/>
    <property type="evidence" value="ECO:0007669"/>
    <property type="project" value="TreeGrafter"/>
</dbReference>
<dbReference type="Proteomes" id="UP000199103">
    <property type="component" value="Chromosome I"/>
</dbReference>
<evidence type="ECO:0000256" key="5">
    <source>
        <dbReference type="SAM" id="MobiDB-lite"/>
    </source>
</evidence>
<dbReference type="CDD" id="cd06267">
    <property type="entry name" value="PBP1_LacI_sugar_binding-like"/>
    <property type="match status" value="1"/>
</dbReference>
<dbReference type="AlphaFoldDB" id="A0A1H1W8J8"/>
<evidence type="ECO:0000256" key="4">
    <source>
        <dbReference type="PIRSR" id="PIRSR605502-1"/>
    </source>
</evidence>
<dbReference type="SUPFAM" id="SSF101478">
    <property type="entry name" value="ADP-ribosylglycohydrolase"/>
    <property type="match status" value="1"/>
</dbReference>
<dbReference type="Gene3D" id="1.10.4080.10">
    <property type="entry name" value="ADP-ribosylation/Crystallin J1"/>
    <property type="match status" value="1"/>
</dbReference>
<reference evidence="7 8" key="1">
    <citation type="submission" date="2016-10" db="EMBL/GenBank/DDBJ databases">
        <authorList>
            <person name="de Groot N.N."/>
        </authorList>
    </citation>
    <scope>NUCLEOTIDE SEQUENCE [LARGE SCALE GENOMIC DNA]</scope>
    <source>
        <strain evidence="7 8">DSM 21800</strain>
    </source>
</reference>
<accession>A0A1H1W8J8</accession>
<dbReference type="InterPro" id="IPR000843">
    <property type="entry name" value="HTH_LacI"/>
</dbReference>